<organism evidence="1 2">
    <name type="scientific">Gottschalkia acidurici (strain ATCC 7906 / DSM 604 / BCRC 14475 / CIP 104303 / KCTC 5404 / NCIMB 10678 / 9a)</name>
    <name type="common">Clostridium acidurici</name>
    <dbReference type="NCBI Taxonomy" id="1128398"/>
    <lineage>
        <taxon>Bacteria</taxon>
        <taxon>Bacillati</taxon>
        <taxon>Bacillota</taxon>
        <taxon>Tissierellia</taxon>
        <taxon>Tissierellales</taxon>
        <taxon>Gottschalkiaceae</taxon>
        <taxon>Gottschalkia</taxon>
    </lineage>
</organism>
<proteinExistence type="predicted"/>
<name>K0AZP1_GOTA9</name>
<protein>
    <submittedName>
        <fullName evidence="1">Uncharacterized protein</fullName>
    </submittedName>
</protein>
<dbReference type="Proteomes" id="UP000006094">
    <property type="component" value="Chromosome"/>
</dbReference>
<dbReference type="HOGENOM" id="CLU_2367815_0_0_9"/>
<evidence type="ECO:0000313" key="2">
    <source>
        <dbReference type="Proteomes" id="UP000006094"/>
    </source>
</evidence>
<gene>
    <name evidence="1" type="ordered locus">Curi_c17370</name>
</gene>
<reference evidence="1 2" key="1">
    <citation type="journal article" date="2012" name="PLoS ONE">
        <title>The purine-utilizing bacterium Clostridium acidurici 9a: a genome-guided metabolic reconsideration.</title>
        <authorList>
            <person name="Hartwich K."/>
            <person name="Poehlein A."/>
            <person name="Daniel R."/>
        </authorList>
    </citation>
    <scope>NUCLEOTIDE SEQUENCE [LARGE SCALE GENOMIC DNA]</scope>
    <source>
        <strain evidence="2">ATCC 7906 / DSM 604 / BCRC 14475 / CIP 104303 / KCTC 5404 / NCIMB 10678 / 9a</strain>
    </source>
</reference>
<accession>K0AZP1</accession>
<sequence>MSIKIDEAAVNELKGKGINEIRIFQTYDTGIYSTLVENKVVRLNKPEVTDNYTKHTVNNINVYLQDNLKDKTDITVSLRDAMTHPQQNFYEVSWS</sequence>
<dbReference type="STRING" id="1128398.Curi_c17370"/>
<evidence type="ECO:0000313" key="1">
    <source>
        <dbReference type="EMBL" id="AFS78744.1"/>
    </source>
</evidence>
<keyword evidence="2" id="KW-1185">Reference proteome</keyword>
<dbReference type="EMBL" id="CP003326">
    <property type="protein sequence ID" value="AFS78744.1"/>
    <property type="molecule type" value="Genomic_DNA"/>
</dbReference>
<dbReference type="RefSeq" id="WP_014967880.1">
    <property type="nucleotide sequence ID" value="NC_018664.1"/>
</dbReference>
<dbReference type="KEGG" id="cad:Curi_c17370"/>
<dbReference type="AlphaFoldDB" id="K0AZP1"/>